<sequence length="880" mass="96525">MYGESEYDARRSYIANGDDSLYIQAHRSPPTSDSPLSRSPSAARPNGLPPHGRNRQTSNASLERGSPPDLSRSSSTDTATQHFPLNDIDYESSPAAVAQELSNLQAIRRMSMNVDAADPDLPSFGSSFGAPPGSPPTPGGDDESGGLFWVPARLHPELAPKEFKTFVEDRVDLIRRRSGSGESKGLSPDPEGSALNRRRSMLSKTIDSPAEFQDGADLLERKRSSKDASGRSISGETSLSELESLVNDPADLARKMSVDSVRQSLEGGEEGDIPILPQPMGAASLKRSTRTNYRRGSLKRGERVPFSSKRAAGRLSESRTSEDAGLTSPPSTANSQSRPSGRTSTESSLSDTLAHQRTGATSELPTIYSGGSLDDAFAEFGISSSDAQQEQVEAGNQPQNMEQEREDLDQTHAAAPGFHSRFASNGRTTASLPAGYTAPVIVPSIVETPPPPPPQPEARQSLPPSFGSTSSRPERTSSRDYTGQGHQGATGPGSDRLIHHAGTRKRSPNQTLDDMANNPSMMVGNSMSTDALSFIPTFDETNRGKSDKEKKRDRKNSVDSGTGKKSSWGWLLGSDDKSKDKDKGSHDDTVSSSKKSKSKSKLAAIGGKSEKAQQERNNDRAHDNTRLDVLQTTSEGPAPRGRESLVLDRESFKLEDERRKESGRKSTDGKKEPGIFASLFGAKKKGDRESTGKKGHSPLRGLSPTPAEAKILRPDIDYNWTRFSILEERAIYRMAHIKLANPRRALYSQVLLSNFMYSYLAKVQQMHPQIQIPQFIQQKNSKRQQDSEQPTKEQQQQAAEYSAWQQYQEQHEQTGERIEESSSDFIDDSDATYQHQEDARAAQYDASSGYGQQGQQQQWDERNHFNYDNRSQQQAGGEMW</sequence>
<feature type="compositionally biased region" description="Polar residues" evidence="1">
    <location>
        <begin position="71"/>
        <end position="83"/>
    </location>
</feature>
<dbReference type="SMART" id="SM01327">
    <property type="entry name" value="Zds_C"/>
    <property type="match status" value="1"/>
</dbReference>
<feature type="compositionally biased region" description="Basic and acidic residues" evidence="1">
    <location>
        <begin position="640"/>
        <end position="673"/>
    </location>
</feature>
<evidence type="ECO:0000313" key="4">
    <source>
        <dbReference type="Proteomes" id="UP000327013"/>
    </source>
</evidence>
<feature type="compositionally biased region" description="Basic and acidic residues" evidence="1">
    <location>
        <begin position="218"/>
        <end position="229"/>
    </location>
</feature>
<dbReference type="PANTHER" id="PTHR28089:SF1">
    <property type="entry name" value="PROTEIN ZDS1-RELATED"/>
    <property type="match status" value="1"/>
</dbReference>
<dbReference type="Proteomes" id="UP000327013">
    <property type="component" value="Unassembled WGS sequence"/>
</dbReference>
<feature type="region of interest" description="Disordered" evidence="1">
    <location>
        <begin position="777"/>
        <end position="880"/>
    </location>
</feature>
<feature type="region of interest" description="Disordered" evidence="1">
    <location>
        <begin position="176"/>
        <end position="705"/>
    </location>
</feature>
<organism evidence="3 4">
    <name type="scientific">Carpinus fangiana</name>
    <dbReference type="NCBI Taxonomy" id="176857"/>
    <lineage>
        <taxon>Eukaryota</taxon>
        <taxon>Viridiplantae</taxon>
        <taxon>Streptophyta</taxon>
        <taxon>Embryophyta</taxon>
        <taxon>Tracheophyta</taxon>
        <taxon>Spermatophyta</taxon>
        <taxon>Magnoliopsida</taxon>
        <taxon>eudicotyledons</taxon>
        <taxon>Gunneridae</taxon>
        <taxon>Pentapetalae</taxon>
        <taxon>rosids</taxon>
        <taxon>fabids</taxon>
        <taxon>Fagales</taxon>
        <taxon>Betulaceae</taxon>
        <taxon>Carpinus</taxon>
    </lineage>
</organism>
<accession>A0A5N6KV48</accession>
<feature type="region of interest" description="Disordered" evidence="1">
    <location>
        <begin position="20"/>
        <end position="91"/>
    </location>
</feature>
<evidence type="ECO:0000256" key="1">
    <source>
        <dbReference type="SAM" id="MobiDB-lite"/>
    </source>
</evidence>
<feature type="domain" description="Protein Zds1 C-terminal" evidence="2">
    <location>
        <begin position="712"/>
        <end position="764"/>
    </location>
</feature>
<feature type="compositionally biased region" description="Polar residues" evidence="1">
    <location>
        <begin position="868"/>
        <end position="880"/>
    </location>
</feature>
<dbReference type="AlphaFoldDB" id="A0A5N6KV48"/>
<feature type="compositionally biased region" description="Low complexity" evidence="1">
    <location>
        <begin position="27"/>
        <end position="45"/>
    </location>
</feature>
<feature type="compositionally biased region" description="Low complexity" evidence="1">
    <location>
        <begin position="232"/>
        <end position="245"/>
    </location>
</feature>
<feature type="compositionally biased region" description="Polar residues" evidence="1">
    <location>
        <begin position="328"/>
        <end position="364"/>
    </location>
</feature>
<evidence type="ECO:0000259" key="2">
    <source>
        <dbReference type="SMART" id="SM01327"/>
    </source>
</evidence>
<dbReference type="PANTHER" id="PTHR28089">
    <property type="entry name" value="PROTEIN ZDS1-RELATED"/>
    <property type="match status" value="1"/>
</dbReference>
<feature type="compositionally biased region" description="Acidic residues" evidence="1">
    <location>
        <begin position="821"/>
        <end position="830"/>
    </location>
</feature>
<dbReference type="GO" id="GO:0005737">
    <property type="term" value="C:cytoplasm"/>
    <property type="evidence" value="ECO:0007669"/>
    <property type="project" value="TreeGrafter"/>
</dbReference>
<dbReference type="InterPro" id="IPR013941">
    <property type="entry name" value="ZDS1_C"/>
</dbReference>
<dbReference type="EMBL" id="VIBQ01000013">
    <property type="protein sequence ID" value="KAB8346158.1"/>
    <property type="molecule type" value="Genomic_DNA"/>
</dbReference>
<feature type="compositionally biased region" description="Basic and acidic residues" evidence="1">
    <location>
        <begin position="540"/>
        <end position="550"/>
    </location>
</feature>
<feature type="compositionally biased region" description="Polar residues" evidence="1">
    <location>
        <begin position="382"/>
        <end position="401"/>
    </location>
</feature>
<feature type="compositionally biased region" description="Basic residues" evidence="1">
    <location>
        <begin position="287"/>
        <end position="298"/>
    </location>
</feature>
<dbReference type="GO" id="GO:0030010">
    <property type="term" value="P:establishment of cell polarity"/>
    <property type="evidence" value="ECO:0007669"/>
    <property type="project" value="TreeGrafter"/>
</dbReference>
<feature type="compositionally biased region" description="Basic and acidic residues" evidence="1">
    <location>
        <begin position="608"/>
        <end position="626"/>
    </location>
</feature>
<dbReference type="Pfam" id="PF08632">
    <property type="entry name" value="Zds_C"/>
    <property type="match status" value="1"/>
</dbReference>
<dbReference type="OrthoDB" id="5589766at2759"/>
<reference evidence="3 4" key="1">
    <citation type="submission" date="2019-06" db="EMBL/GenBank/DDBJ databases">
        <title>A chromosomal-level reference genome of Carpinus fangiana (Coryloideae, Betulaceae).</title>
        <authorList>
            <person name="Yang X."/>
            <person name="Wang Z."/>
            <person name="Zhang L."/>
            <person name="Hao G."/>
            <person name="Liu J."/>
            <person name="Yang Y."/>
        </authorList>
    </citation>
    <scope>NUCLEOTIDE SEQUENCE [LARGE SCALE GENOMIC DNA]</scope>
    <source>
        <strain evidence="3">Cfa_2016G</strain>
        <tissue evidence="3">Leaf</tissue>
    </source>
</reference>
<name>A0A5N6KV48_9ROSI</name>
<feature type="compositionally biased region" description="Basic and acidic residues" evidence="1">
    <location>
        <begin position="809"/>
        <end position="820"/>
    </location>
</feature>
<evidence type="ECO:0000313" key="3">
    <source>
        <dbReference type="EMBL" id="KAB8346158.1"/>
    </source>
</evidence>
<dbReference type="GO" id="GO:0010971">
    <property type="term" value="P:positive regulation of G2/M transition of mitotic cell cycle"/>
    <property type="evidence" value="ECO:0007669"/>
    <property type="project" value="TreeGrafter"/>
</dbReference>
<keyword evidence="4" id="KW-1185">Reference proteome</keyword>
<feature type="compositionally biased region" description="Basic and acidic residues" evidence="1">
    <location>
        <begin position="574"/>
        <end position="589"/>
    </location>
</feature>
<feature type="region of interest" description="Disordered" evidence="1">
    <location>
        <begin position="116"/>
        <end position="148"/>
    </location>
</feature>
<comment type="caution">
    <text evidence="3">The sequence shown here is derived from an EMBL/GenBank/DDBJ whole genome shotgun (WGS) entry which is preliminary data.</text>
</comment>
<feature type="compositionally biased region" description="Polar residues" evidence="1">
    <location>
        <begin position="508"/>
        <end position="531"/>
    </location>
</feature>
<gene>
    <name evidence="3" type="ORF">FH972_023204</name>
</gene>
<feature type="compositionally biased region" description="Polar residues" evidence="1">
    <location>
        <begin position="422"/>
        <end position="431"/>
    </location>
</feature>
<feature type="compositionally biased region" description="Low complexity" evidence="1">
    <location>
        <begin position="122"/>
        <end position="131"/>
    </location>
</feature>
<proteinExistence type="predicted"/>
<feature type="compositionally biased region" description="Low complexity" evidence="1">
    <location>
        <begin position="457"/>
        <end position="471"/>
    </location>
</feature>
<protein>
    <recommendedName>
        <fullName evidence="2">Protein Zds1 C-terminal domain-containing protein</fullName>
    </recommendedName>
</protein>
<dbReference type="InterPro" id="IPR040206">
    <property type="entry name" value="Zds1/2"/>
</dbReference>
<feature type="compositionally biased region" description="Polar residues" evidence="1">
    <location>
        <begin position="792"/>
        <end position="808"/>
    </location>
</feature>